<comment type="subcellular location">
    <subcellularLocation>
        <location evidence="1">Cell membrane</location>
        <topology evidence="1">Multi-pass membrane protein</topology>
    </subcellularLocation>
</comment>
<keyword evidence="7" id="KW-0472">Membrane</keyword>
<dbReference type="Gene3D" id="1.20.1530.20">
    <property type="match status" value="1"/>
</dbReference>
<dbReference type="Pfam" id="PF03547">
    <property type="entry name" value="Mem_trans"/>
    <property type="match status" value="2"/>
</dbReference>
<dbReference type="OrthoDB" id="5405318at2"/>
<keyword evidence="4" id="KW-1003">Cell membrane</keyword>
<dbReference type="EMBL" id="CP019605">
    <property type="protein sequence ID" value="AQP44590.1"/>
    <property type="molecule type" value="Genomic_DNA"/>
</dbReference>
<dbReference type="AlphaFoldDB" id="A0A1Q2CEU5"/>
<accession>A0A1Q2CEU5</accession>
<dbReference type="InterPro" id="IPR004776">
    <property type="entry name" value="Mem_transp_PIN-like"/>
</dbReference>
<evidence type="ECO:0000256" key="4">
    <source>
        <dbReference type="ARBA" id="ARBA00022475"/>
    </source>
</evidence>
<evidence type="ECO:0000256" key="1">
    <source>
        <dbReference type="ARBA" id="ARBA00004651"/>
    </source>
</evidence>
<keyword evidence="5" id="KW-0812">Transmembrane</keyword>
<dbReference type="RefSeq" id="WP_077341832.1">
    <property type="nucleotide sequence ID" value="NZ_CP019605.1"/>
</dbReference>
<dbReference type="PANTHER" id="PTHR36838:SF3">
    <property type="entry name" value="TRANSPORTER AUXIN EFFLUX CARRIER EC FAMILY"/>
    <property type="match status" value="1"/>
</dbReference>
<evidence type="ECO:0000313" key="9">
    <source>
        <dbReference type="Proteomes" id="UP000188324"/>
    </source>
</evidence>
<sequence>MWAVVEGFSTIAAVVAVGYLLARAGITGRPGQRALGDIAFYVAQPALVLRAVSEAELGVLFGWHVVAFGLACIVTGLSFAAIRRRQGATRAEATIGYLATSYVNAANLGLPIAAFVLGDAAWAAPAMLLQVLVLQPSAIASLEASTAGPRRSVLRTFVTHPMVLGGVLGLALNLSGWQPPSLVWGPLALIADLAIPAMLLAFGLSLHSNPLPRLHRMPRSTQAAIATKAVVVPAVALATGLALGLTSDQLRAAVVLAALPTAQVVFVHALRYRVGLGMVQATTVWSTLLSVPVILAAGTLL</sequence>
<keyword evidence="3" id="KW-0813">Transport</keyword>
<evidence type="ECO:0000256" key="3">
    <source>
        <dbReference type="ARBA" id="ARBA00022448"/>
    </source>
</evidence>
<keyword evidence="9" id="KW-1185">Reference proteome</keyword>
<organism evidence="8 9">
    <name type="scientific">Tessaracoccus flavus</name>
    <dbReference type="NCBI Taxonomy" id="1610493"/>
    <lineage>
        <taxon>Bacteria</taxon>
        <taxon>Bacillati</taxon>
        <taxon>Actinomycetota</taxon>
        <taxon>Actinomycetes</taxon>
        <taxon>Propionibacteriales</taxon>
        <taxon>Propionibacteriaceae</taxon>
        <taxon>Tessaracoccus</taxon>
    </lineage>
</organism>
<evidence type="ECO:0000256" key="5">
    <source>
        <dbReference type="ARBA" id="ARBA00022692"/>
    </source>
</evidence>
<gene>
    <name evidence="8" type="ORF">RPIT_06990</name>
</gene>
<protein>
    <submittedName>
        <fullName evidence="8">Uncharacterized protein</fullName>
    </submittedName>
</protein>
<dbReference type="STRING" id="1610493.RPIT_06990"/>
<dbReference type="PANTHER" id="PTHR36838">
    <property type="entry name" value="AUXIN EFFLUX CARRIER FAMILY PROTEIN"/>
    <property type="match status" value="1"/>
</dbReference>
<evidence type="ECO:0000256" key="6">
    <source>
        <dbReference type="ARBA" id="ARBA00022989"/>
    </source>
</evidence>
<evidence type="ECO:0000256" key="7">
    <source>
        <dbReference type="ARBA" id="ARBA00023136"/>
    </source>
</evidence>
<evidence type="ECO:0000313" key="8">
    <source>
        <dbReference type="EMBL" id="AQP44590.1"/>
    </source>
</evidence>
<comment type="similarity">
    <text evidence="2">Belongs to the auxin efflux carrier (TC 2.A.69) family.</text>
</comment>
<keyword evidence="6" id="KW-1133">Transmembrane helix</keyword>
<dbReference type="GO" id="GO:0005886">
    <property type="term" value="C:plasma membrane"/>
    <property type="evidence" value="ECO:0007669"/>
    <property type="project" value="UniProtKB-SubCell"/>
</dbReference>
<evidence type="ECO:0000256" key="2">
    <source>
        <dbReference type="ARBA" id="ARBA00010145"/>
    </source>
</evidence>
<dbReference type="Proteomes" id="UP000188324">
    <property type="component" value="Chromosome"/>
</dbReference>
<dbReference type="InterPro" id="IPR038770">
    <property type="entry name" value="Na+/solute_symporter_sf"/>
</dbReference>
<proteinExistence type="inferred from homology"/>
<name>A0A1Q2CEU5_9ACTN</name>
<dbReference type="GO" id="GO:0055085">
    <property type="term" value="P:transmembrane transport"/>
    <property type="evidence" value="ECO:0007669"/>
    <property type="project" value="InterPro"/>
</dbReference>
<reference evidence="8 9" key="1">
    <citation type="journal article" date="2016" name="Int. J. Syst. Evol. Microbiol.">
        <title>Tessaracoccus flavus sp. nov., isolated from the drainage system of a lindane-producing factory.</title>
        <authorList>
            <person name="Kumari R."/>
            <person name="Singh P."/>
            <person name="Schumann P."/>
            <person name="Lal R."/>
        </authorList>
    </citation>
    <scope>NUCLEOTIDE SEQUENCE [LARGE SCALE GENOMIC DNA]</scope>
    <source>
        <strain evidence="8 9">RP1T</strain>
    </source>
</reference>
<dbReference type="KEGG" id="tfl:RPIT_06990"/>